<dbReference type="InterPro" id="IPR036866">
    <property type="entry name" value="RibonucZ/Hydroxyglut_hydro"/>
</dbReference>
<name>A0ABM8BNY2_9CREN</name>
<evidence type="ECO:0000313" key="2">
    <source>
        <dbReference type="EMBL" id="BDR92649.1"/>
    </source>
</evidence>
<reference evidence="3" key="1">
    <citation type="submission" date="2022-09" db="EMBL/GenBank/DDBJ databases">
        <title>Complete genome sequence of Vulcanisaeta souniana.</title>
        <authorList>
            <person name="Kato S."/>
            <person name="Itoh T."/>
            <person name="Ohkuma M."/>
        </authorList>
    </citation>
    <scope>NUCLEOTIDE SEQUENCE [LARGE SCALE GENOMIC DNA]</scope>
    <source>
        <strain evidence="3">JCM 11219</strain>
    </source>
</reference>
<feature type="domain" description="Metallo-beta-lactamase" evidence="1">
    <location>
        <begin position="8"/>
        <end position="157"/>
    </location>
</feature>
<evidence type="ECO:0000259" key="1">
    <source>
        <dbReference type="SMART" id="SM00849"/>
    </source>
</evidence>
<dbReference type="GeneID" id="76207287"/>
<dbReference type="Proteomes" id="UP001060771">
    <property type="component" value="Chromosome"/>
</dbReference>
<dbReference type="SUPFAM" id="SSF56281">
    <property type="entry name" value="Metallo-hydrolase/oxidoreductase"/>
    <property type="match status" value="1"/>
</dbReference>
<dbReference type="InterPro" id="IPR050698">
    <property type="entry name" value="MBL"/>
</dbReference>
<sequence>MRGFRAYYDRGIIIEYRGKRIIVDPLRKPSGSFDAVLVTHGHKDHVSPGAIRSISPLVMSSETAAIIRARDGVYPRHLVVSPGSRILVNDIFIESFNAGHVIGSLSYVLDFGDLRVGVTGDFNVEPSVLLDGARGLDVDVLIMEATYGDPDYVFPSRPEVYDELRAVVEDGTRNGIVLLMGQPLGRGQELTALLRDYQLYVEPSIKAINNALGIRHGRVLSGFPPAGSVLITGNQGNMVQVVRALRARYGVLRAVALSGMYARSSRALGLRSLGIDALPLSSHSDFPGLVDFVLSSGARFVYTVYGNAARFAKYLRGELGIMARPLPDSGQLTMDFFLW</sequence>
<dbReference type="PANTHER" id="PTHR11203">
    <property type="entry name" value="CLEAVAGE AND POLYADENYLATION SPECIFICITY FACTOR FAMILY MEMBER"/>
    <property type="match status" value="1"/>
</dbReference>
<dbReference type="EMBL" id="AP026830">
    <property type="protein sequence ID" value="BDR92649.1"/>
    <property type="molecule type" value="Genomic_DNA"/>
</dbReference>
<dbReference type="Gene3D" id="3.60.15.10">
    <property type="entry name" value="Ribonuclease Z/Hydroxyacylglutathione hydrolase-like"/>
    <property type="match status" value="1"/>
</dbReference>
<organism evidence="2 3">
    <name type="scientific">Vulcanisaeta souniana JCM 11219</name>
    <dbReference type="NCBI Taxonomy" id="1293586"/>
    <lineage>
        <taxon>Archaea</taxon>
        <taxon>Thermoproteota</taxon>
        <taxon>Thermoprotei</taxon>
        <taxon>Thermoproteales</taxon>
        <taxon>Thermoproteaceae</taxon>
        <taxon>Vulcanisaeta</taxon>
    </lineage>
</organism>
<dbReference type="PANTHER" id="PTHR11203:SF37">
    <property type="entry name" value="INTEGRATOR COMPLEX SUBUNIT 11"/>
    <property type="match status" value="1"/>
</dbReference>
<proteinExistence type="predicted"/>
<gene>
    <name evidence="2" type="ORF">Vsou_17420</name>
</gene>
<protein>
    <submittedName>
        <fullName evidence="2">mRNA 3-end processing factor</fullName>
    </submittedName>
</protein>
<dbReference type="RefSeq" id="WP_188603967.1">
    <property type="nucleotide sequence ID" value="NZ_AP026830.1"/>
</dbReference>
<dbReference type="Pfam" id="PF13483">
    <property type="entry name" value="Lactamase_B_3"/>
    <property type="match status" value="1"/>
</dbReference>
<accession>A0ABM8BNY2</accession>
<dbReference type="SMART" id="SM00849">
    <property type="entry name" value="Lactamase_B"/>
    <property type="match status" value="1"/>
</dbReference>
<dbReference type="InterPro" id="IPR001279">
    <property type="entry name" value="Metallo-B-lactamas"/>
</dbReference>
<evidence type="ECO:0000313" key="3">
    <source>
        <dbReference type="Proteomes" id="UP001060771"/>
    </source>
</evidence>
<keyword evidence="3" id="KW-1185">Reference proteome</keyword>